<dbReference type="GeneID" id="34560953"/>
<dbReference type="SUPFAM" id="SSF51735">
    <property type="entry name" value="NAD(P)-binding Rossmann-fold domains"/>
    <property type="match status" value="1"/>
</dbReference>
<dbReference type="AlphaFoldDB" id="A0A1G4B602"/>
<organism evidence="1 2">
    <name type="scientific">Colletotrichum orchidophilum</name>
    <dbReference type="NCBI Taxonomy" id="1209926"/>
    <lineage>
        <taxon>Eukaryota</taxon>
        <taxon>Fungi</taxon>
        <taxon>Dikarya</taxon>
        <taxon>Ascomycota</taxon>
        <taxon>Pezizomycotina</taxon>
        <taxon>Sordariomycetes</taxon>
        <taxon>Hypocreomycetidae</taxon>
        <taxon>Glomerellales</taxon>
        <taxon>Glomerellaceae</taxon>
        <taxon>Colletotrichum</taxon>
    </lineage>
</organism>
<evidence type="ECO:0000313" key="2">
    <source>
        <dbReference type="Proteomes" id="UP000176998"/>
    </source>
</evidence>
<reference evidence="1 2" key="1">
    <citation type="submission" date="2016-09" db="EMBL/GenBank/DDBJ databases">
        <authorList>
            <person name="Capua I."/>
            <person name="De Benedictis P."/>
            <person name="Joannis T."/>
            <person name="Lombin L.H."/>
            <person name="Cattoli G."/>
        </authorList>
    </citation>
    <scope>NUCLEOTIDE SEQUENCE [LARGE SCALE GENOMIC DNA]</scope>
    <source>
        <strain evidence="1 2">IMI 309357</strain>
    </source>
</reference>
<sequence>MSFRSSIVDTNGASSGTGRATEAYLAMRGASLAISHMQMVALKVVAEELMTSNSDVRTKATIFSVRRPEQIWDRLHDTKQTIDRLDDAANIAETAASGQVSLETQSDQGWEFPAWHQPFRYNVLPAGTAEAYR</sequence>
<gene>
    <name evidence="1" type="ORF">CORC01_07808</name>
</gene>
<evidence type="ECO:0000313" key="1">
    <source>
        <dbReference type="EMBL" id="OHE96841.1"/>
    </source>
</evidence>
<comment type="caution">
    <text evidence="1">The sequence shown here is derived from an EMBL/GenBank/DDBJ whole genome shotgun (WGS) entry which is preliminary data.</text>
</comment>
<dbReference type="Gene3D" id="3.40.50.720">
    <property type="entry name" value="NAD(P)-binding Rossmann-like Domain"/>
    <property type="match status" value="1"/>
</dbReference>
<protein>
    <submittedName>
        <fullName evidence="1">3-oxoacyl-(Acyl-carrier-protein) reductase</fullName>
    </submittedName>
</protein>
<dbReference type="RefSeq" id="XP_022473997.1">
    <property type="nucleotide sequence ID" value="XM_022619443.1"/>
</dbReference>
<dbReference type="Proteomes" id="UP000176998">
    <property type="component" value="Unassembled WGS sequence"/>
</dbReference>
<dbReference type="STRING" id="1209926.A0A1G4B602"/>
<dbReference type="InterPro" id="IPR036291">
    <property type="entry name" value="NAD(P)-bd_dom_sf"/>
</dbReference>
<dbReference type="EMBL" id="MJBS01000064">
    <property type="protein sequence ID" value="OHE96841.1"/>
    <property type="molecule type" value="Genomic_DNA"/>
</dbReference>
<keyword evidence="2" id="KW-1185">Reference proteome</keyword>
<proteinExistence type="predicted"/>
<name>A0A1G4B602_9PEZI</name>
<accession>A0A1G4B602</accession>